<dbReference type="InterPro" id="IPR000847">
    <property type="entry name" value="LysR_HTH_N"/>
</dbReference>
<dbReference type="Proteomes" id="UP001240697">
    <property type="component" value="Chromosome"/>
</dbReference>
<evidence type="ECO:0000256" key="1">
    <source>
        <dbReference type="ARBA" id="ARBA00009437"/>
    </source>
</evidence>
<dbReference type="Pfam" id="PF03466">
    <property type="entry name" value="LysR_substrate"/>
    <property type="match status" value="1"/>
</dbReference>
<evidence type="ECO:0000256" key="3">
    <source>
        <dbReference type="ARBA" id="ARBA00023125"/>
    </source>
</evidence>
<protein>
    <submittedName>
        <fullName evidence="6">LysR substrate-binding domain-containing protein</fullName>
    </submittedName>
</protein>
<dbReference type="SUPFAM" id="SSF46785">
    <property type="entry name" value="Winged helix' DNA-binding domain"/>
    <property type="match status" value="1"/>
</dbReference>
<accession>A0ABY8SME0</accession>
<keyword evidence="2" id="KW-0805">Transcription regulation</keyword>
<gene>
    <name evidence="6" type="ORF">QMY55_16460</name>
</gene>
<dbReference type="Pfam" id="PF00126">
    <property type="entry name" value="HTH_1"/>
    <property type="match status" value="1"/>
</dbReference>
<dbReference type="PANTHER" id="PTHR30419:SF2">
    <property type="entry name" value="LYSR FAMILY TRANSCRIPTIONAL REGULATOR"/>
    <property type="match status" value="1"/>
</dbReference>
<dbReference type="Gene3D" id="1.10.10.10">
    <property type="entry name" value="Winged helix-like DNA-binding domain superfamily/Winged helix DNA-binding domain"/>
    <property type="match status" value="1"/>
</dbReference>
<organism evidence="6 7">
    <name type="scientific">Comamonas resistens</name>
    <dbReference type="NCBI Taxonomy" id="3046670"/>
    <lineage>
        <taxon>Bacteria</taxon>
        <taxon>Pseudomonadati</taxon>
        <taxon>Pseudomonadota</taxon>
        <taxon>Betaproteobacteria</taxon>
        <taxon>Burkholderiales</taxon>
        <taxon>Comamonadaceae</taxon>
        <taxon>Comamonas</taxon>
    </lineage>
</organism>
<keyword evidence="4" id="KW-0804">Transcription</keyword>
<dbReference type="InterPro" id="IPR005119">
    <property type="entry name" value="LysR_subst-bd"/>
</dbReference>
<keyword evidence="3" id="KW-0238">DNA-binding</keyword>
<reference evidence="6 7" key="1">
    <citation type="submission" date="2023-05" db="EMBL/GenBank/DDBJ databases">
        <authorList>
            <person name="Yin Y."/>
            <person name="Lu Z."/>
        </authorList>
    </citation>
    <scope>NUCLEOTIDE SEQUENCE [LARGE SCALE GENOMIC DNA]</scope>
    <source>
        <strain evidence="6 7">ZM22</strain>
    </source>
</reference>
<dbReference type="Gene3D" id="3.40.190.290">
    <property type="match status" value="1"/>
</dbReference>
<feature type="domain" description="HTH lysR-type" evidence="5">
    <location>
        <begin position="3"/>
        <end position="60"/>
    </location>
</feature>
<dbReference type="PANTHER" id="PTHR30419">
    <property type="entry name" value="HTH-TYPE TRANSCRIPTIONAL REGULATOR YBHD"/>
    <property type="match status" value="1"/>
</dbReference>
<evidence type="ECO:0000313" key="6">
    <source>
        <dbReference type="EMBL" id="WHS64088.1"/>
    </source>
</evidence>
<dbReference type="SUPFAM" id="SSF53850">
    <property type="entry name" value="Periplasmic binding protein-like II"/>
    <property type="match status" value="1"/>
</dbReference>
<evidence type="ECO:0000313" key="7">
    <source>
        <dbReference type="Proteomes" id="UP001240697"/>
    </source>
</evidence>
<evidence type="ECO:0000256" key="2">
    <source>
        <dbReference type="ARBA" id="ARBA00023015"/>
    </source>
</evidence>
<dbReference type="PROSITE" id="PS50931">
    <property type="entry name" value="HTH_LYSR"/>
    <property type="match status" value="1"/>
</dbReference>
<keyword evidence="7" id="KW-1185">Reference proteome</keyword>
<dbReference type="InterPro" id="IPR036390">
    <property type="entry name" value="WH_DNA-bd_sf"/>
</dbReference>
<evidence type="ECO:0000259" key="5">
    <source>
        <dbReference type="PROSITE" id="PS50931"/>
    </source>
</evidence>
<evidence type="ECO:0000256" key="4">
    <source>
        <dbReference type="ARBA" id="ARBA00023163"/>
    </source>
</evidence>
<name>A0ABY8SME0_9BURK</name>
<dbReference type="RefSeq" id="WP_283485238.1">
    <property type="nucleotide sequence ID" value="NZ_CP125947.1"/>
</dbReference>
<comment type="similarity">
    <text evidence="1">Belongs to the LysR transcriptional regulatory family.</text>
</comment>
<dbReference type="InterPro" id="IPR036388">
    <property type="entry name" value="WH-like_DNA-bd_sf"/>
</dbReference>
<dbReference type="EMBL" id="CP125947">
    <property type="protein sequence ID" value="WHS64088.1"/>
    <property type="molecule type" value="Genomic_DNA"/>
</dbReference>
<sequence length="315" mass="33617">MRFDLTDLQLFVHILDSGTMTAAAALSHITLASASERVRGMEEQLSCALLERKARGVSPTAAGHALGQHARQVLAQMQQLRGAMGEFGAGLAGQIRLRGNTSALREHLPLAVGGFLLQHPQIALELQECPSVEVLDGLRQGLCDLGVAAWDADQPPPLAGLECSMWRSDQLVAVLAADHPLAGHSSLTLADLVHENWVGLPRDSALQQLLIKQALRLEKADAEKKPPLTGSTLRMRVQLPHPEGLCQLVGQKVGVCILPAAAVRRHAAATGVVAVPLGDAWARRQLWLCTARGSTLPGPASQLLAHLRREAALQP</sequence>
<proteinExistence type="inferred from homology"/>
<dbReference type="InterPro" id="IPR050950">
    <property type="entry name" value="HTH-type_LysR_regulators"/>
</dbReference>